<accession>A0ABY4E323</accession>
<sequence>MNKRRQSTLFLSVWLPLFAAAMFIAYVRPWLAQGLGGERVLRASAGVRGGRNQWWVFDEATRTAHPLRTALLSLSDVQIGAIALGVVAVLLLWRWYHRRRV</sequence>
<evidence type="ECO:0000313" key="3">
    <source>
        <dbReference type="Proteomes" id="UP000832011"/>
    </source>
</evidence>
<dbReference type="EMBL" id="CP091511">
    <property type="protein sequence ID" value="UOO90176.1"/>
    <property type="molecule type" value="Genomic_DNA"/>
</dbReference>
<keyword evidence="1" id="KW-1133">Transmembrane helix</keyword>
<proteinExistence type="predicted"/>
<keyword evidence="3" id="KW-1185">Reference proteome</keyword>
<keyword evidence="1" id="KW-0472">Membrane</keyword>
<feature type="transmembrane region" description="Helical" evidence="1">
    <location>
        <begin position="77"/>
        <end position="96"/>
    </location>
</feature>
<name>A0ABY4E323_9NEIS</name>
<dbReference type="RefSeq" id="WP_058355929.1">
    <property type="nucleotide sequence ID" value="NZ_CABKVG010000008.1"/>
</dbReference>
<keyword evidence="1" id="KW-0812">Transmembrane</keyword>
<gene>
    <name evidence="2" type="ORF">LVJ82_04090</name>
</gene>
<reference evidence="2 3" key="1">
    <citation type="journal article" date="2022" name="Res Sq">
        <title>Evolution of multicellular longitudinally dividing oral cavity symbionts (Neisseriaceae).</title>
        <authorList>
            <person name="Nyongesa S."/>
            <person name="Weber P."/>
            <person name="Bernet E."/>
            <person name="Pullido F."/>
            <person name="Nieckarz M."/>
            <person name="Delaby M."/>
            <person name="Nieves C."/>
            <person name="Viehboeck T."/>
            <person name="Krause N."/>
            <person name="Rivera-Millot A."/>
            <person name="Nakamura A."/>
            <person name="Vischer N."/>
            <person name="VanNieuwenhze M."/>
            <person name="Brun Y."/>
            <person name="Cava F."/>
            <person name="Bulgheresi S."/>
            <person name="Veyrier F."/>
        </authorList>
    </citation>
    <scope>NUCLEOTIDE SEQUENCE [LARGE SCALE GENOMIC DNA]</scope>
    <source>
        <strain evidence="2 3">SN4</strain>
    </source>
</reference>
<evidence type="ECO:0000313" key="2">
    <source>
        <dbReference type="EMBL" id="UOO90176.1"/>
    </source>
</evidence>
<dbReference type="Proteomes" id="UP000832011">
    <property type="component" value="Chromosome"/>
</dbReference>
<protein>
    <submittedName>
        <fullName evidence="2">Uncharacterized protein</fullName>
    </submittedName>
</protein>
<organism evidence="2 3">
    <name type="scientific">Vitreoscilla massiliensis</name>
    <dbReference type="NCBI Taxonomy" id="1689272"/>
    <lineage>
        <taxon>Bacteria</taxon>
        <taxon>Pseudomonadati</taxon>
        <taxon>Pseudomonadota</taxon>
        <taxon>Betaproteobacteria</taxon>
        <taxon>Neisseriales</taxon>
        <taxon>Neisseriaceae</taxon>
        <taxon>Vitreoscilla</taxon>
    </lineage>
</organism>
<feature type="transmembrane region" description="Helical" evidence="1">
    <location>
        <begin position="7"/>
        <end position="27"/>
    </location>
</feature>
<evidence type="ECO:0000256" key="1">
    <source>
        <dbReference type="SAM" id="Phobius"/>
    </source>
</evidence>